<dbReference type="EMBL" id="FQYY01000004">
    <property type="protein sequence ID" value="SHI77515.1"/>
    <property type="molecule type" value="Genomic_DNA"/>
</dbReference>
<protein>
    <submittedName>
        <fullName evidence="1">Uncharacterized protein</fullName>
    </submittedName>
</protein>
<dbReference type="RefSeq" id="WP_073149812.1">
    <property type="nucleotide sequence ID" value="NZ_FQYY01000004.1"/>
</dbReference>
<accession>A0A1M6DWG1</accession>
<dbReference type="Proteomes" id="UP000184225">
    <property type="component" value="Unassembled WGS sequence"/>
</dbReference>
<reference evidence="1 2" key="1">
    <citation type="submission" date="2016-11" db="EMBL/GenBank/DDBJ databases">
        <authorList>
            <person name="Jaros S."/>
            <person name="Januszkiewicz K."/>
            <person name="Wedrychowicz H."/>
        </authorList>
    </citation>
    <scope>NUCLEOTIDE SEQUENCE [LARGE SCALE GENOMIC DNA]</scope>
    <source>
        <strain evidence="1 2">DSM 21425</strain>
    </source>
</reference>
<gene>
    <name evidence="1" type="ORF">SAMN04488096_104204</name>
</gene>
<name>A0A1M6DWG1_9FLAO</name>
<dbReference type="AlphaFoldDB" id="A0A1M6DWG1"/>
<organism evidence="1 2">
    <name type="scientific">Mesonia phycicola</name>
    <dbReference type="NCBI Taxonomy" id="579105"/>
    <lineage>
        <taxon>Bacteria</taxon>
        <taxon>Pseudomonadati</taxon>
        <taxon>Bacteroidota</taxon>
        <taxon>Flavobacteriia</taxon>
        <taxon>Flavobacteriales</taxon>
        <taxon>Flavobacteriaceae</taxon>
        <taxon>Mesonia</taxon>
    </lineage>
</organism>
<evidence type="ECO:0000313" key="1">
    <source>
        <dbReference type="EMBL" id="SHI77515.1"/>
    </source>
</evidence>
<evidence type="ECO:0000313" key="2">
    <source>
        <dbReference type="Proteomes" id="UP000184225"/>
    </source>
</evidence>
<keyword evidence="2" id="KW-1185">Reference proteome</keyword>
<sequence length="287" mass="34548">MERIEELKEFWKNLSSKYAKNSYAVKLEDIVLKSGSSLEKYEILFHEILFMLFNGINVNLMNEYNSIKNELYFYGSKDEKENFIAKQKLLYRDTLINTAFAYFDFKKLPHLFDDEIFIRTISSAFHSFNFHKIEEFEVMRVSNVGDINMMYDKIGKEIIEEYINEPVKSLNKFKILQIIEYELKQSDFKEKNRVASDIYYPLVFKNNEFYQLFLCCIEAHGKAKTTLSKFLEIFQDEGYIRNDPNTNKFFYQFVKKEFNITMSRIEYFTSYNDGEKNTFKIFKEKMK</sequence>
<proteinExistence type="predicted"/>